<protein>
    <submittedName>
        <fullName evidence="6">Creatininase family protein</fullName>
    </submittedName>
</protein>
<gene>
    <name evidence="6" type="ORF">GCM10009544_58420</name>
</gene>
<dbReference type="RefSeq" id="WP_344096480.1">
    <property type="nucleotide sequence ID" value="NZ_BAAAHB010000112.1"/>
</dbReference>
<evidence type="ECO:0000256" key="3">
    <source>
        <dbReference type="ARBA" id="ARBA00022801"/>
    </source>
</evidence>
<dbReference type="Gene3D" id="3.40.50.10310">
    <property type="entry name" value="Creatininase"/>
    <property type="match status" value="1"/>
</dbReference>
<evidence type="ECO:0000256" key="2">
    <source>
        <dbReference type="ARBA" id="ARBA00022723"/>
    </source>
</evidence>
<evidence type="ECO:0000313" key="7">
    <source>
        <dbReference type="Proteomes" id="UP001499895"/>
    </source>
</evidence>
<sequence>MDELITQATSGDERQRGRAVAVLPVGSFEQHGEHLPLITDTVIACLIARRLADDHGLFLLPPITITCSHEHAPMAGTVSISAATLYSMVNDIWHSLEAAGHPGLIIVNGHGGNYVLSNIVQELNVNGPRVALFPGSEDRAQARADAALESSSAEDMHGGELEVSLLLHGAPHLVRDGIDADDHSAPKRPHLLTLGMTGYTTNGIIGQPSLATAAKGKALLDSFSRTAQAHLGLISGVNVLNASDEAGGA</sequence>
<comment type="similarity">
    <text evidence="5">Belongs to the creatininase superfamily.</text>
</comment>
<comment type="cofactor">
    <cofactor evidence="1">
        <name>Zn(2+)</name>
        <dbReference type="ChEBI" id="CHEBI:29105"/>
    </cofactor>
</comment>
<keyword evidence="4" id="KW-0862">Zinc</keyword>
<accession>A0ABN1B3W3</accession>
<keyword evidence="2" id="KW-0479">Metal-binding</keyword>
<dbReference type="PANTHER" id="PTHR35005">
    <property type="entry name" value="3-DEHYDRO-SCYLLO-INOSOSE HYDROLASE"/>
    <property type="match status" value="1"/>
</dbReference>
<keyword evidence="7" id="KW-1185">Reference proteome</keyword>
<name>A0ABN1B3W3_9ACTN</name>
<evidence type="ECO:0000256" key="1">
    <source>
        <dbReference type="ARBA" id="ARBA00001947"/>
    </source>
</evidence>
<comment type="caution">
    <text evidence="6">The sequence shown here is derived from an EMBL/GenBank/DDBJ whole genome shotgun (WGS) entry which is preliminary data.</text>
</comment>
<dbReference type="PANTHER" id="PTHR35005:SF1">
    <property type="entry name" value="2-AMINO-5-FORMYLAMINO-6-RIBOSYLAMINOPYRIMIDIN-4(3H)-ONE 5'-MONOPHOSPHATE DEFORMYLASE"/>
    <property type="match status" value="1"/>
</dbReference>
<dbReference type="InterPro" id="IPR003785">
    <property type="entry name" value="Creatininase/forma_Hydrolase"/>
</dbReference>
<evidence type="ECO:0000256" key="4">
    <source>
        <dbReference type="ARBA" id="ARBA00022833"/>
    </source>
</evidence>
<evidence type="ECO:0000256" key="5">
    <source>
        <dbReference type="ARBA" id="ARBA00024029"/>
    </source>
</evidence>
<proteinExistence type="inferred from homology"/>
<keyword evidence="3" id="KW-0378">Hydrolase</keyword>
<dbReference type="Proteomes" id="UP001499895">
    <property type="component" value="Unassembled WGS sequence"/>
</dbReference>
<dbReference type="InterPro" id="IPR024087">
    <property type="entry name" value="Creatininase-like_sf"/>
</dbReference>
<organism evidence="6 7">
    <name type="scientific">Streptomyces stramineus</name>
    <dbReference type="NCBI Taxonomy" id="173861"/>
    <lineage>
        <taxon>Bacteria</taxon>
        <taxon>Bacillati</taxon>
        <taxon>Actinomycetota</taxon>
        <taxon>Actinomycetes</taxon>
        <taxon>Kitasatosporales</taxon>
        <taxon>Streptomycetaceae</taxon>
        <taxon>Streptomyces</taxon>
    </lineage>
</organism>
<evidence type="ECO:0000313" key="6">
    <source>
        <dbReference type="EMBL" id="GAA0489675.1"/>
    </source>
</evidence>
<dbReference type="SUPFAM" id="SSF102215">
    <property type="entry name" value="Creatininase"/>
    <property type="match status" value="1"/>
</dbReference>
<dbReference type="Pfam" id="PF02633">
    <property type="entry name" value="Creatininase"/>
    <property type="match status" value="1"/>
</dbReference>
<dbReference type="EMBL" id="BAAAHB010000112">
    <property type="protein sequence ID" value="GAA0489675.1"/>
    <property type="molecule type" value="Genomic_DNA"/>
</dbReference>
<reference evidence="6 7" key="1">
    <citation type="journal article" date="2019" name="Int. J. Syst. Evol. Microbiol.">
        <title>The Global Catalogue of Microorganisms (GCM) 10K type strain sequencing project: providing services to taxonomists for standard genome sequencing and annotation.</title>
        <authorList>
            <consortium name="The Broad Institute Genomics Platform"/>
            <consortium name="The Broad Institute Genome Sequencing Center for Infectious Disease"/>
            <person name="Wu L."/>
            <person name="Ma J."/>
        </authorList>
    </citation>
    <scope>NUCLEOTIDE SEQUENCE [LARGE SCALE GENOMIC DNA]</scope>
    <source>
        <strain evidence="6 7">JCM 10649</strain>
    </source>
</reference>